<evidence type="ECO:0000313" key="2">
    <source>
        <dbReference type="EMBL" id="RXI25421.1"/>
    </source>
</evidence>
<dbReference type="Proteomes" id="UP000290580">
    <property type="component" value="Unassembled WGS sequence"/>
</dbReference>
<proteinExistence type="predicted"/>
<dbReference type="EMBL" id="NXIC01000005">
    <property type="protein sequence ID" value="RXI25421.1"/>
    <property type="molecule type" value="Genomic_DNA"/>
</dbReference>
<sequence>MKKIYYKLTFLSDIVLQGSSNTLGKVETLDYITGSSILGIVAKNYDKFENPIDIFHSKKVRFGEATLLSENKECYKAPLCFFAPKEDFDKQEVKNNHFIDYKNQEELDKQYKQIRTGYINSNLDYLNLDFTYTQKAAYDKKNRKSEDGKMYGYNSIQKGTSWIFSLKIDDTINQNDKKLLEDSLVGVRYLGKSKSSSYGKVKIEELKDYKLENIENPITTGVNYIYVKSSLALFDENGMSTFIPTKESLALENAKIVWEETQIKTKTFTPYNSIRECFDFSRNIIQRGSVIALKNISPKDIETLKKGIGAYLNEGYGEVLINPSFLLKEDKFCLNKKDIVYEKIENETSKIDDDLVAFLNNKSEISKKTLTLVEEVEKYIEENKNSFKGVSKSQWGQIRAYTQFHKESYREKIKDFISHGISEKQWKDAKEKLEKLLDEKSLEFIKLFSMTMPKKDLEK</sequence>
<reference evidence="2 4" key="1">
    <citation type="submission" date="2017-09" db="EMBL/GenBank/DDBJ databases">
        <title>Genomics of the genus Arcobacter.</title>
        <authorList>
            <person name="Perez-Cataluna A."/>
            <person name="Figueras M.J."/>
            <person name="Salas-Masso N."/>
        </authorList>
    </citation>
    <scope>NUCLEOTIDE SEQUENCE [LARGE SCALE GENOMIC DNA]</scope>
    <source>
        <strain evidence="2 4">LMG 6621</strain>
    </source>
</reference>
<dbReference type="EMBL" id="CP032099">
    <property type="protein sequence ID" value="AXX84694.1"/>
    <property type="molecule type" value="Genomic_DNA"/>
</dbReference>
<protein>
    <recommendedName>
        <fullName evidence="5">CRISPR-associated protein Csx10</fullName>
    </recommendedName>
</protein>
<evidence type="ECO:0000313" key="4">
    <source>
        <dbReference type="Proteomes" id="UP000290580"/>
    </source>
</evidence>
<dbReference type="GeneID" id="61750629"/>
<keyword evidence="4" id="KW-1185">Reference proteome</keyword>
<reference evidence="1 3" key="2">
    <citation type="submission" date="2018-08" db="EMBL/GenBank/DDBJ databases">
        <title>Complete genome of the Arcobacter skirrowii type strain LMG 6621.</title>
        <authorList>
            <person name="Miller W.G."/>
            <person name="Yee E."/>
            <person name="Bono J.L."/>
        </authorList>
    </citation>
    <scope>NUCLEOTIDE SEQUENCE [LARGE SCALE GENOMIC DNA]</scope>
    <source>
        <strain evidence="1 3">CCUG 10374</strain>
    </source>
</reference>
<name>A0AAD0SL28_9BACT</name>
<accession>A0AAD0SL28</accession>
<dbReference type="RefSeq" id="WP_115588576.1">
    <property type="nucleotide sequence ID" value="NZ_CP032099.1"/>
</dbReference>
<dbReference type="Proteomes" id="UP000262029">
    <property type="component" value="Chromosome"/>
</dbReference>
<evidence type="ECO:0000313" key="1">
    <source>
        <dbReference type="EMBL" id="AXX84694.1"/>
    </source>
</evidence>
<organism evidence="1 3">
    <name type="scientific">Aliarcobacter skirrowii CCUG 10374</name>
    <dbReference type="NCBI Taxonomy" id="1032239"/>
    <lineage>
        <taxon>Bacteria</taxon>
        <taxon>Pseudomonadati</taxon>
        <taxon>Campylobacterota</taxon>
        <taxon>Epsilonproteobacteria</taxon>
        <taxon>Campylobacterales</taxon>
        <taxon>Arcobacteraceae</taxon>
        <taxon>Aliarcobacter</taxon>
    </lineage>
</organism>
<dbReference type="AlphaFoldDB" id="A0AAD0SL28"/>
<gene>
    <name evidence="1" type="ORF">ASKIR_0876</name>
    <name evidence="2" type="ORF">CP959_08325</name>
</gene>
<evidence type="ECO:0008006" key="5">
    <source>
        <dbReference type="Google" id="ProtNLM"/>
    </source>
</evidence>
<evidence type="ECO:0000313" key="3">
    <source>
        <dbReference type="Proteomes" id="UP000262029"/>
    </source>
</evidence>